<reference evidence="1 2" key="1">
    <citation type="journal article" date="2018" name="IMA Fungus">
        <title>IMA Genome-F 9: Draft genome sequence of Annulohypoxylon stygium, Aspergillus mulundensis, Berkeleyomyces basicola (syn. Thielaviopsis basicola), Ceratocystis smalleyi, two Cercospora beticola strains, Coleophoma cylindrospora, Fusarium fracticaudum, Phialophora cf. hyalina, and Morchella septimelata.</title>
        <authorList>
            <person name="Wingfield B.D."/>
            <person name="Bills G.F."/>
            <person name="Dong Y."/>
            <person name="Huang W."/>
            <person name="Nel W.J."/>
            <person name="Swalarsk-Parry B.S."/>
            <person name="Vaghefi N."/>
            <person name="Wilken P.M."/>
            <person name="An Z."/>
            <person name="de Beer Z.W."/>
            <person name="De Vos L."/>
            <person name="Chen L."/>
            <person name="Duong T.A."/>
            <person name="Gao Y."/>
            <person name="Hammerbacher A."/>
            <person name="Kikkert J.R."/>
            <person name="Li Y."/>
            <person name="Li H."/>
            <person name="Li K."/>
            <person name="Li Q."/>
            <person name="Liu X."/>
            <person name="Ma X."/>
            <person name="Naidoo K."/>
            <person name="Pethybridge S.J."/>
            <person name="Sun J."/>
            <person name="Steenkamp E.T."/>
            <person name="van der Nest M.A."/>
            <person name="van Wyk S."/>
            <person name="Wingfield M.J."/>
            <person name="Xiong C."/>
            <person name="Yue Q."/>
            <person name="Zhang X."/>
        </authorList>
    </citation>
    <scope>NUCLEOTIDE SEQUENCE [LARGE SCALE GENOMIC DNA]</scope>
    <source>
        <strain evidence="1 2">BP6252</strain>
    </source>
</reference>
<proteinExistence type="predicted"/>
<accession>A0A3D8QLW4</accession>
<gene>
    <name evidence="1" type="ORF">BP6252_11887</name>
</gene>
<protein>
    <submittedName>
        <fullName evidence="1">Uncharacterized protein</fullName>
    </submittedName>
</protein>
<evidence type="ECO:0000313" key="1">
    <source>
        <dbReference type="EMBL" id="RDW62454.1"/>
    </source>
</evidence>
<evidence type="ECO:0000313" key="2">
    <source>
        <dbReference type="Proteomes" id="UP000256645"/>
    </source>
</evidence>
<organism evidence="1 2">
    <name type="scientific">Coleophoma cylindrospora</name>
    <dbReference type="NCBI Taxonomy" id="1849047"/>
    <lineage>
        <taxon>Eukaryota</taxon>
        <taxon>Fungi</taxon>
        <taxon>Dikarya</taxon>
        <taxon>Ascomycota</taxon>
        <taxon>Pezizomycotina</taxon>
        <taxon>Leotiomycetes</taxon>
        <taxon>Helotiales</taxon>
        <taxon>Dermateaceae</taxon>
        <taxon>Coleophoma</taxon>
    </lineage>
</organism>
<sequence length="327" mass="37602">MVNSGEREVQAGEYVESNEATEVLKFVLDALPPIQHWSSSTIERLKAAISEKDRTAEWQEEGKWTRRVINVILARNEGWDWQRLKACSNADYFSLPTHTIALLNAIFYANNHDTVNARCEAGDFSSALDLYPGMGTSVGYPIFRIDYSSDERFELYKTCWNQFMEIEFHMLEAVDRDDVMWYWVDDKTKLDGKGPCEVRKLFHSLCGTSALPYHLNHLWLCLMVDQKAIESMLRVYGPPVTEIFTLIPSQRRKDIPFLPYVSAVDTRYNGDFNEPNAVYQGHFECALQSIFSLWQNEQLITPDEYCPTDGGIWGDIGIVFEVPVSLH</sequence>
<dbReference type="Proteomes" id="UP000256645">
    <property type="component" value="Unassembled WGS sequence"/>
</dbReference>
<name>A0A3D8QLW4_9HELO</name>
<comment type="caution">
    <text evidence="1">The sequence shown here is derived from an EMBL/GenBank/DDBJ whole genome shotgun (WGS) entry which is preliminary data.</text>
</comment>
<keyword evidence="2" id="KW-1185">Reference proteome</keyword>
<dbReference type="AlphaFoldDB" id="A0A3D8QLW4"/>
<dbReference type="EMBL" id="PDLM01000014">
    <property type="protein sequence ID" value="RDW62454.1"/>
    <property type="molecule type" value="Genomic_DNA"/>
</dbReference>
<dbReference type="OrthoDB" id="4600794at2759"/>